<protein>
    <submittedName>
        <fullName evidence="1">Uncharacterized protein</fullName>
    </submittedName>
</protein>
<keyword evidence="2" id="KW-1185">Reference proteome</keyword>
<evidence type="ECO:0000313" key="1">
    <source>
        <dbReference type="EnsemblMetazoa" id="AMEC003906-PA"/>
    </source>
</evidence>
<organism evidence="1 2">
    <name type="scientific">Anopheles melas</name>
    <dbReference type="NCBI Taxonomy" id="34690"/>
    <lineage>
        <taxon>Eukaryota</taxon>
        <taxon>Metazoa</taxon>
        <taxon>Ecdysozoa</taxon>
        <taxon>Arthropoda</taxon>
        <taxon>Hexapoda</taxon>
        <taxon>Insecta</taxon>
        <taxon>Pterygota</taxon>
        <taxon>Neoptera</taxon>
        <taxon>Endopterygota</taxon>
        <taxon>Diptera</taxon>
        <taxon>Nematocera</taxon>
        <taxon>Culicoidea</taxon>
        <taxon>Culicidae</taxon>
        <taxon>Anophelinae</taxon>
        <taxon>Anopheles</taxon>
    </lineage>
</organism>
<dbReference type="Proteomes" id="UP000075902">
    <property type="component" value="Unassembled WGS sequence"/>
</dbReference>
<name>A0A182TKE1_9DIPT</name>
<dbReference type="EnsemblMetazoa" id="AMEC003906-RA">
    <property type="protein sequence ID" value="AMEC003906-PA"/>
    <property type="gene ID" value="AMEC003906"/>
</dbReference>
<dbReference type="AlphaFoldDB" id="A0A182TKE1"/>
<sequence length="157" mass="15948">MALPAVAFRLSASAIGVDWAESVSSFSPTLSLSRSSTDEDWEVVWGETVASRVASGRSGSRCDVCPSCSPGDSCSGGGFVACGRCGDIGVCTVPAPDGSRRSRLAAIVSSTGLSRSGSCSSSESGAMRFRLCGAMYCDRTLRRGGVAAAAWSDAIAS</sequence>
<accession>A0A182TKE1</accession>
<proteinExistence type="predicted"/>
<reference evidence="1" key="2">
    <citation type="submission" date="2020-05" db="UniProtKB">
        <authorList>
            <consortium name="EnsemblMetazoa"/>
        </authorList>
    </citation>
    <scope>IDENTIFICATION</scope>
    <source>
        <strain evidence="1">CM1001059</strain>
    </source>
</reference>
<evidence type="ECO:0000313" key="2">
    <source>
        <dbReference type="Proteomes" id="UP000075902"/>
    </source>
</evidence>
<reference evidence="2" key="1">
    <citation type="submission" date="2014-01" db="EMBL/GenBank/DDBJ databases">
        <title>The Genome Sequence of Anopheles melas CM1001059_A (V2).</title>
        <authorList>
            <consortium name="The Broad Institute Genomics Platform"/>
            <person name="Neafsey D.E."/>
            <person name="Besansky N."/>
            <person name="Howell P."/>
            <person name="Walton C."/>
            <person name="Young S.K."/>
            <person name="Zeng Q."/>
            <person name="Gargeya S."/>
            <person name="Fitzgerald M."/>
            <person name="Haas B."/>
            <person name="Abouelleil A."/>
            <person name="Allen A.W."/>
            <person name="Alvarado L."/>
            <person name="Arachchi H.M."/>
            <person name="Berlin A.M."/>
            <person name="Chapman S.B."/>
            <person name="Gainer-Dewar J."/>
            <person name="Goldberg J."/>
            <person name="Griggs A."/>
            <person name="Gujja S."/>
            <person name="Hansen M."/>
            <person name="Howarth C."/>
            <person name="Imamovic A."/>
            <person name="Ireland A."/>
            <person name="Larimer J."/>
            <person name="McCowan C."/>
            <person name="Murphy C."/>
            <person name="Pearson M."/>
            <person name="Poon T.W."/>
            <person name="Priest M."/>
            <person name="Roberts A."/>
            <person name="Saif S."/>
            <person name="Shea T."/>
            <person name="Sisk P."/>
            <person name="Sykes S."/>
            <person name="Wortman J."/>
            <person name="Nusbaum C."/>
            <person name="Birren B."/>
        </authorList>
    </citation>
    <scope>NUCLEOTIDE SEQUENCE [LARGE SCALE GENOMIC DNA]</scope>
    <source>
        <strain evidence="2">CM1001059</strain>
    </source>
</reference>
<dbReference type="VEuPathDB" id="VectorBase:AMEC003906"/>